<proteinExistence type="predicted"/>
<feature type="transmembrane region" description="Helical" evidence="1">
    <location>
        <begin position="42"/>
        <end position="60"/>
    </location>
</feature>
<evidence type="ECO:0000313" key="2">
    <source>
        <dbReference type="EMBL" id="MBB6227915.1"/>
    </source>
</evidence>
<dbReference type="EMBL" id="JACIIV010000013">
    <property type="protein sequence ID" value="MBB6227915.1"/>
    <property type="molecule type" value="Genomic_DNA"/>
</dbReference>
<keyword evidence="1" id="KW-0812">Transmembrane</keyword>
<evidence type="ECO:0000313" key="3">
    <source>
        <dbReference type="Proteomes" id="UP000538147"/>
    </source>
</evidence>
<dbReference type="InterPro" id="IPR053824">
    <property type="entry name" value="DUF7010"/>
</dbReference>
<feature type="transmembrane region" description="Helical" evidence="1">
    <location>
        <begin position="80"/>
        <end position="99"/>
    </location>
</feature>
<feature type="transmembrane region" description="Helical" evidence="1">
    <location>
        <begin position="105"/>
        <end position="121"/>
    </location>
</feature>
<gene>
    <name evidence="2" type="ORF">FHS79_002096</name>
</gene>
<comment type="caution">
    <text evidence="2">The sequence shown here is derived from an EMBL/GenBank/DDBJ whole genome shotgun (WGS) entry which is preliminary data.</text>
</comment>
<reference evidence="2 3" key="1">
    <citation type="submission" date="2020-08" db="EMBL/GenBank/DDBJ databases">
        <title>Genomic Encyclopedia of Type Strains, Phase IV (KMG-IV): sequencing the most valuable type-strain genomes for metagenomic binning, comparative biology and taxonomic classification.</title>
        <authorList>
            <person name="Goeker M."/>
        </authorList>
    </citation>
    <scope>NUCLEOTIDE SEQUENCE [LARGE SCALE GENOMIC DNA]</scope>
    <source>
        <strain evidence="2 3">DSM 102189</strain>
    </source>
</reference>
<feature type="transmembrane region" description="Helical" evidence="1">
    <location>
        <begin position="128"/>
        <end position="147"/>
    </location>
</feature>
<accession>A0A841LDM8</accession>
<keyword evidence="3" id="KW-1185">Reference proteome</keyword>
<dbReference type="Proteomes" id="UP000538147">
    <property type="component" value="Unassembled WGS sequence"/>
</dbReference>
<feature type="transmembrane region" description="Helical" evidence="1">
    <location>
        <begin position="12"/>
        <end position="36"/>
    </location>
</feature>
<name>A0A841LDM8_9SPHN</name>
<protein>
    <submittedName>
        <fullName evidence="2">Uncharacterized protein</fullName>
    </submittedName>
</protein>
<evidence type="ECO:0000256" key="1">
    <source>
        <dbReference type="SAM" id="Phobius"/>
    </source>
</evidence>
<dbReference type="AlphaFoldDB" id="A0A841LDM8"/>
<organism evidence="2 3">
    <name type="scientific">Polymorphobacter multimanifer</name>
    <dbReference type="NCBI Taxonomy" id="1070431"/>
    <lineage>
        <taxon>Bacteria</taxon>
        <taxon>Pseudomonadati</taxon>
        <taxon>Pseudomonadota</taxon>
        <taxon>Alphaproteobacteria</taxon>
        <taxon>Sphingomonadales</taxon>
        <taxon>Sphingosinicellaceae</taxon>
        <taxon>Polymorphobacter</taxon>
    </lineage>
</organism>
<keyword evidence="1" id="KW-0472">Membrane</keyword>
<sequence length="177" mass="18633">MDLNAAQQDMRAAFVRGAPGVLVSGLVWLASGLVWLRAGVDMAFAVLFFGGMAIVPLSLLIARTGFRAPKLAKGNPLERLGLESTFILFAGIFIAYGLLGMLPTAVFPVMAIIIGARYFVFRTVYGEALYWALGAALVAAGVVATVLGPIWPGNLALIVGAIECGFSALIFSRRGRG</sequence>
<dbReference type="Pfam" id="PF22765">
    <property type="entry name" value="DUF7010"/>
    <property type="match status" value="1"/>
</dbReference>
<keyword evidence="1" id="KW-1133">Transmembrane helix</keyword>
<feature type="transmembrane region" description="Helical" evidence="1">
    <location>
        <begin position="153"/>
        <end position="171"/>
    </location>
</feature>
<dbReference type="RefSeq" id="WP_184199310.1">
    <property type="nucleotide sequence ID" value="NZ_BMOX01000052.1"/>
</dbReference>